<feature type="coiled-coil region" evidence="1">
    <location>
        <begin position="197"/>
        <end position="310"/>
    </location>
</feature>
<dbReference type="RefSeq" id="XP_065667388.1">
    <property type="nucleotide sequence ID" value="XM_065811316.1"/>
</dbReference>
<reference evidence="3" key="1">
    <citation type="submission" date="2025-08" db="UniProtKB">
        <authorList>
            <consortium name="RefSeq"/>
        </authorList>
    </citation>
    <scope>IDENTIFICATION</scope>
</reference>
<organism evidence="2 3">
    <name type="scientific">Hydra vulgaris</name>
    <name type="common">Hydra</name>
    <name type="synonym">Hydra attenuata</name>
    <dbReference type="NCBI Taxonomy" id="6087"/>
    <lineage>
        <taxon>Eukaryota</taxon>
        <taxon>Metazoa</taxon>
        <taxon>Cnidaria</taxon>
        <taxon>Hydrozoa</taxon>
        <taxon>Hydroidolina</taxon>
        <taxon>Anthoathecata</taxon>
        <taxon>Aplanulata</taxon>
        <taxon>Hydridae</taxon>
        <taxon>Hydra</taxon>
    </lineage>
</organism>
<dbReference type="GO" id="GO:0034220">
    <property type="term" value="P:monoatomic ion transmembrane transport"/>
    <property type="evidence" value="ECO:0007669"/>
    <property type="project" value="UniProtKB-KW"/>
</dbReference>
<keyword evidence="3" id="KW-0813">Transport</keyword>
<feature type="coiled-coil region" evidence="1">
    <location>
        <begin position="53"/>
        <end position="94"/>
    </location>
</feature>
<feature type="coiled-coil region" evidence="1">
    <location>
        <begin position="120"/>
        <end position="147"/>
    </location>
</feature>
<dbReference type="InterPro" id="IPR038911">
    <property type="entry name" value="SCLT1"/>
</dbReference>
<dbReference type="Proteomes" id="UP001652625">
    <property type="component" value="Chromosome 12"/>
</dbReference>
<gene>
    <name evidence="3" type="primary">LOC100213959</name>
</gene>
<accession>A0ABM4CZI4</accession>
<evidence type="ECO:0000313" key="3">
    <source>
        <dbReference type="RefSeq" id="XP_065667388.1"/>
    </source>
</evidence>
<feature type="coiled-coil region" evidence="1">
    <location>
        <begin position="582"/>
        <end position="679"/>
    </location>
</feature>
<feature type="coiled-coil region" evidence="1">
    <location>
        <begin position="390"/>
        <end position="495"/>
    </location>
</feature>
<keyword evidence="3" id="KW-0407">Ion channel</keyword>
<dbReference type="Pfam" id="PF15964">
    <property type="entry name" value="CCCAP"/>
    <property type="match status" value="1"/>
</dbReference>
<dbReference type="PANTHER" id="PTHR35970:SF1">
    <property type="entry name" value="SODIUM CHANNEL AND CLATHRIN LINKER 1"/>
    <property type="match status" value="1"/>
</dbReference>
<dbReference type="PANTHER" id="PTHR35970">
    <property type="entry name" value="SODIUM CHANNEL AND CLATHRIN LINKER 1"/>
    <property type="match status" value="1"/>
</dbReference>
<protein>
    <submittedName>
        <fullName evidence="3">Sodium channel and clathrin linker 1 isoform X5</fullName>
    </submittedName>
</protein>
<dbReference type="InterPro" id="IPR031887">
    <property type="entry name" value="SDCCAG8"/>
</dbReference>
<name>A0ABM4CZI4_HYDVU</name>
<sequence>METTERNKELLFLQDQVTRLSSVLKSYQTKYPPISDVKDEVWIYDSSMLSPLLMEYDQLIKSLKEDIEYYKTELHKLKKQAQDVVQENMKLHAELRSKIELHAGSLENNSLSLLQLEIKLKTAFEEKNIISKQLDNANKELTKIKEDFRIKGNDVANLLSENVMLKDDIAQARAFASDLQNANLRFKAEQEKVLNTIEIYDSQIESLKSQNRKLLCENKTLKALNSELQIHAEQQKEQLKHSVKSQQYNLSEKSAEGTIRKLQNEILGLESRVALYSKELDKLHYENSDLEEKLATLQKKNNMHEENEQEAVMRVRDSVQLVENALIEKEKAVVSEQQKVQEIIRLQEALKSLISHAEEEKRKEVSRIKAQSDKEIRHLMEDLHYQENECAEKQALLEKSYREKLALENEIEKIYHEGPIEITKAGQTLDELHVRLARAEMARDDAYMQNENLQTNIKRLQTRWENEKNILTNNINDSNKKLACMKNDIDEMANSRLLLLEELNTLKKKVLVIRENDVSQELSNAAKVALLEQKIEMKEKNFQSLLCASEESGREAANELRDMLRVQQKSASKWREESRALCQKYELQVAHLRQVNDDLTRRNQDLERMYNESLQKASELEKSFYLQQLTIDKMQRLHSTCEERIETSNNQVSSFLVREKQLVDSQKALNREIERLRLDSIQSSRNHTQPIDLQWDNYISEINKEMT</sequence>
<keyword evidence="3" id="KW-0406">Ion transport</keyword>
<dbReference type="GeneID" id="100213959"/>
<proteinExistence type="predicted"/>
<keyword evidence="1" id="KW-0175">Coiled coil</keyword>
<keyword evidence="2" id="KW-1185">Reference proteome</keyword>
<evidence type="ECO:0000313" key="2">
    <source>
        <dbReference type="Proteomes" id="UP001652625"/>
    </source>
</evidence>
<evidence type="ECO:0000256" key="1">
    <source>
        <dbReference type="SAM" id="Coils"/>
    </source>
</evidence>